<accession>A0A0C3G7X7</accession>
<dbReference type="PANTHER" id="PTHR37096">
    <property type="entry name" value="YALI0E33429P"/>
    <property type="match status" value="1"/>
</dbReference>
<proteinExistence type="predicted"/>
<dbReference type="STRING" id="765440.A0A0C3G7X7"/>
<gene>
    <name evidence="3" type="ORF">PILCRDRAFT_810394</name>
</gene>
<dbReference type="SUPFAM" id="SSF52540">
    <property type="entry name" value="P-loop containing nucleoside triphosphate hydrolases"/>
    <property type="match status" value="1"/>
</dbReference>
<dbReference type="EMBL" id="KN832970">
    <property type="protein sequence ID" value="KIM92345.1"/>
    <property type="molecule type" value="Genomic_DNA"/>
</dbReference>
<protein>
    <recommendedName>
        <fullName evidence="5">AAA+ ATPase domain-containing protein</fullName>
    </recommendedName>
</protein>
<dbReference type="HOGENOM" id="CLU_019468_0_0_1"/>
<dbReference type="InParanoid" id="A0A0C3G7X7"/>
<evidence type="ECO:0000313" key="4">
    <source>
        <dbReference type="Proteomes" id="UP000054166"/>
    </source>
</evidence>
<evidence type="ECO:0000256" key="2">
    <source>
        <dbReference type="SAM" id="MobiDB-lite"/>
    </source>
</evidence>
<dbReference type="AlphaFoldDB" id="A0A0C3G7X7"/>
<feature type="region of interest" description="Disordered" evidence="2">
    <location>
        <begin position="460"/>
        <end position="488"/>
    </location>
</feature>
<reference evidence="4" key="2">
    <citation type="submission" date="2015-01" db="EMBL/GenBank/DDBJ databases">
        <title>Evolutionary Origins and Diversification of the Mycorrhizal Mutualists.</title>
        <authorList>
            <consortium name="DOE Joint Genome Institute"/>
            <consortium name="Mycorrhizal Genomics Consortium"/>
            <person name="Kohler A."/>
            <person name="Kuo A."/>
            <person name="Nagy L.G."/>
            <person name="Floudas D."/>
            <person name="Copeland A."/>
            <person name="Barry K.W."/>
            <person name="Cichocki N."/>
            <person name="Veneault-Fourrey C."/>
            <person name="LaButti K."/>
            <person name="Lindquist E.A."/>
            <person name="Lipzen A."/>
            <person name="Lundell T."/>
            <person name="Morin E."/>
            <person name="Murat C."/>
            <person name="Riley R."/>
            <person name="Ohm R."/>
            <person name="Sun H."/>
            <person name="Tunlid A."/>
            <person name="Henrissat B."/>
            <person name="Grigoriev I.V."/>
            <person name="Hibbett D.S."/>
            <person name="Martin F."/>
        </authorList>
    </citation>
    <scope>NUCLEOTIDE SEQUENCE [LARGE SCALE GENOMIC DNA]</scope>
    <source>
        <strain evidence="4">F 1598</strain>
    </source>
</reference>
<dbReference type="Gene3D" id="3.40.50.300">
    <property type="entry name" value="P-loop containing nucleotide triphosphate hydrolases"/>
    <property type="match status" value="1"/>
</dbReference>
<organism evidence="3 4">
    <name type="scientific">Piloderma croceum (strain F 1598)</name>
    <dbReference type="NCBI Taxonomy" id="765440"/>
    <lineage>
        <taxon>Eukaryota</taxon>
        <taxon>Fungi</taxon>
        <taxon>Dikarya</taxon>
        <taxon>Basidiomycota</taxon>
        <taxon>Agaricomycotina</taxon>
        <taxon>Agaricomycetes</taxon>
        <taxon>Agaricomycetidae</taxon>
        <taxon>Atheliales</taxon>
        <taxon>Atheliaceae</taxon>
        <taxon>Piloderma</taxon>
    </lineage>
</organism>
<dbReference type="PANTHER" id="PTHR37096:SF1">
    <property type="entry name" value="AAA+ ATPASE DOMAIN-CONTAINING PROTEIN"/>
    <property type="match status" value="1"/>
</dbReference>
<reference evidence="3 4" key="1">
    <citation type="submission" date="2014-04" db="EMBL/GenBank/DDBJ databases">
        <authorList>
            <consortium name="DOE Joint Genome Institute"/>
            <person name="Kuo A."/>
            <person name="Tarkka M."/>
            <person name="Buscot F."/>
            <person name="Kohler A."/>
            <person name="Nagy L.G."/>
            <person name="Floudas D."/>
            <person name="Copeland A."/>
            <person name="Barry K.W."/>
            <person name="Cichocki N."/>
            <person name="Veneault-Fourrey C."/>
            <person name="LaButti K."/>
            <person name="Lindquist E.A."/>
            <person name="Lipzen A."/>
            <person name="Lundell T."/>
            <person name="Morin E."/>
            <person name="Murat C."/>
            <person name="Sun H."/>
            <person name="Tunlid A."/>
            <person name="Henrissat B."/>
            <person name="Grigoriev I.V."/>
            <person name="Hibbett D.S."/>
            <person name="Martin F."/>
            <person name="Nordberg H.P."/>
            <person name="Cantor M.N."/>
            <person name="Hua S.X."/>
        </authorList>
    </citation>
    <scope>NUCLEOTIDE SEQUENCE [LARGE SCALE GENOMIC DNA]</scope>
    <source>
        <strain evidence="3 4">F 1598</strain>
    </source>
</reference>
<dbReference type="InterPro" id="IPR027417">
    <property type="entry name" value="P-loop_NTPase"/>
</dbReference>
<feature type="compositionally biased region" description="Basic and acidic residues" evidence="2">
    <location>
        <begin position="251"/>
        <end position="260"/>
    </location>
</feature>
<dbReference type="InterPro" id="IPR051667">
    <property type="entry name" value="Archaeal_ATPase_domain"/>
</dbReference>
<sequence>MRQRTTSTKLTHRPSAYTRQRADSIHWLFRTNIPRRRGQSFGSNIHRRNFFGMGEIIGVLTNPAEAVRSLTESRQLLEDARREIKENRERSQLRAKHTFSRLAGFFPRHAEVQAIERALEGEPSFTVLFGASSVGKTALLREVLTRQAYHVLHFDLRLPGFADISSLYMSLSQQMELFFQEIGKQIPGYEEFEKEGWSFKHDRLNVEKRMADGVATQTGHVKTSDIARLMELFQSSLLKYWEFEPFKDEQKEKETKEVHEQSSSSSDTTHVDQDAPPPKPKRKWGFRRNKAKKVNSSENAEEKESIHPAKKMPVILFDEAHKLPALIQSSEAMKCLLDSMLVLTKQDRLCHVIHATSDPFYQTWLRQLNVMQHCKIITIGDCTKAETLVYYRERLLSRVPERLQAALHFEELFEAFGGKLAHWNDYITDYVNANGRMDIKHSSHFLQAHALLNLHIIHSSQSSSQKSPPVDESDPIRRPHSSTDAIHPGLGPAGFKIYSPIAHPHGGPSLDNDDRATAMIAGYYSADFSAMQLLKVMSRLSQPGVTYLPYFLLCRELGVRAVDGLVKARVLDLRWTDLVKANEDDEWVNVGSRIPRSARQSGTVVQGTPEVAESSMAPVSEGGMAMMQGDEDEDDDDVVGPKLVPTTPIVLFAMREVVQEYEDVQSVSEYASLSDVDEY</sequence>
<feature type="region of interest" description="Disordered" evidence="2">
    <location>
        <begin position="251"/>
        <end position="306"/>
    </location>
</feature>
<evidence type="ECO:0000256" key="1">
    <source>
        <dbReference type="SAM" id="Coils"/>
    </source>
</evidence>
<evidence type="ECO:0008006" key="5">
    <source>
        <dbReference type="Google" id="ProtNLM"/>
    </source>
</evidence>
<feature type="coiled-coil region" evidence="1">
    <location>
        <begin position="67"/>
        <end position="94"/>
    </location>
</feature>
<keyword evidence="4" id="KW-1185">Reference proteome</keyword>
<name>A0A0C3G7X7_PILCF</name>
<dbReference type="Proteomes" id="UP000054166">
    <property type="component" value="Unassembled WGS sequence"/>
</dbReference>
<evidence type="ECO:0000313" key="3">
    <source>
        <dbReference type="EMBL" id="KIM92345.1"/>
    </source>
</evidence>
<feature type="compositionally biased region" description="Basic residues" evidence="2">
    <location>
        <begin position="279"/>
        <end position="293"/>
    </location>
</feature>
<keyword evidence="1" id="KW-0175">Coiled coil</keyword>
<dbReference type="OrthoDB" id="2150628at2759"/>